<dbReference type="Pfam" id="PF00990">
    <property type="entry name" value="GGDEF"/>
    <property type="match status" value="1"/>
</dbReference>
<accession>A0ABU6K5I9</accession>
<dbReference type="InterPro" id="IPR043128">
    <property type="entry name" value="Rev_trsase/Diguanyl_cyclase"/>
</dbReference>
<dbReference type="PROSITE" id="PS50112">
    <property type="entry name" value="PAS"/>
    <property type="match status" value="1"/>
</dbReference>
<dbReference type="InterPro" id="IPR001789">
    <property type="entry name" value="Sig_transdc_resp-reg_receiver"/>
</dbReference>
<dbReference type="Gene3D" id="3.30.70.270">
    <property type="match status" value="1"/>
</dbReference>
<feature type="domain" description="EAL" evidence="4">
    <location>
        <begin position="437"/>
        <end position="692"/>
    </location>
</feature>
<evidence type="ECO:0000259" key="5">
    <source>
        <dbReference type="PROSITE" id="PS50887"/>
    </source>
</evidence>
<evidence type="ECO:0000259" key="3">
    <source>
        <dbReference type="PROSITE" id="PS50112"/>
    </source>
</evidence>
<reference evidence="6 7" key="1">
    <citation type="submission" date="2024-01" db="EMBL/GenBank/DDBJ databases">
        <title>Uliginosibacterium soil sp. nov.</title>
        <authorList>
            <person name="Lv Y."/>
        </authorList>
    </citation>
    <scope>NUCLEOTIDE SEQUENCE [LARGE SCALE GENOMIC DNA]</scope>
    <source>
        <strain evidence="6 7">H3</strain>
    </source>
</reference>
<keyword evidence="7" id="KW-1185">Reference proteome</keyword>
<dbReference type="Pfam" id="PF08448">
    <property type="entry name" value="PAS_4"/>
    <property type="match status" value="1"/>
</dbReference>
<dbReference type="SMART" id="SM00267">
    <property type="entry name" value="GGDEF"/>
    <property type="match status" value="1"/>
</dbReference>
<dbReference type="CDD" id="cd00130">
    <property type="entry name" value="PAS"/>
    <property type="match status" value="1"/>
</dbReference>
<dbReference type="NCBIfam" id="TIGR00254">
    <property type="entry name" value="GGDEF"/>
    <property type="match status" value="1"/>
</dbReference>
<dbReference type="InterPro" id="IPR035965">
    <property type="entry name" value="PAS-like_dom_sf"/>
</dbReference>
<feature type="domain" description="PAS" evidence="3">
    <location>
        <begin position="138"/>
        <end position="209"/>
    </location>
</feature>
<dbReference type="Gene3D" id="3.20.20.450">
    <property type="entry name" value="EAL domain"/>
    <property type="match status" value="1"/>
</dbReference>
<dbReference type="CDD" id="cd00156">
    <property type="entry name" value="REC"/>
    <property type="match status" value="1"/>
</dbReference>
<dbReference type="InterPro" id="IPR011006">
    <property type="entry name" value="CheY-like_superfamily"/>
</dbReference>
<dbReference type="SMART" id="SM00052">
    <property type="entry name" value="EAL"/>
    <property type="match status" value="1"/>
</dbReference>
<dbReference type="RefSeq" id="WP_327599855.1">
    <property type="nucleotide sequence ID" value="NZ_JAYXHS010000002.1"/>
</dbReference>
<dbReference type="Gene3D" id="3.40.50.2300">
    <property type="match status" value="1"/>
</dbReference>
<dbReference type="SUPFAM" id="SSF55073">
    <property type="entry name" value="Nucleotide cyclase"/>
    <property type="match status" value="1"/>
</dbReference>
<dbReference type="InterPro" id="IPR052155">
    <property type="entry name" value="Biofilm_reg_signaling"/>
</dbReference>
<keyword evidence="1" id="KW-0597">Phosphoprotein</keyword>
<dbReference type="NCBIfam" id="TIGR00229">
    <property type="entry name" value="sensory_box"/>
    <property type="match status" value="1"/>
</dbReference>
<feature type="modified residue" description="4-aspartylphosphate" evidence="1">
    <location>
        <position position="55"/>
    </location>
</feature>
<dbReference type="InterPro" id="IPR035919">
    <property type="entry name" value="EAL_sf"/>
</dbReference>
<dbReference type="SMART" id="SM00091">
    <property type="entry name" value="PAS"/>
    <property type="match status" value="1"/>
</dbReference>
<dbReference type="InterPro" id="IPR013656">
    <property type="entry name" value="PAS_4"/>
</dbReference>
<dbReference type="SUPFAM" id="SSF52172">
    <property type="entry name" value="CheY-like"/>
    <property type="match status" value="1"/>
</dbReference>
<evidence type="ECO:0000256" key="1">
    <source>
        <dbReference type="PROSITE-ProRule" id="PRU00169"/>
    </source>
</evidence>
<comment type="caution">
    <text evidence="6">The sequence shown here is derived from an EMBL/GenBank/DDBJ whole genome shotgun (WGS) entry which is preliminary data.</text>
</comment>
<feature type="domain" description="Response regulatory" evidence="2">
    <location>
        <begin position="4"/>
        <end position="120"/>
    </location>
</feature>
<organism evidence="6 7">
    <name type="scientific">Uliginosibacterium silvisoli</name>
    <dbReference type="NCBI Taxonomy" id="3114758"/>
    <lineage>
        <taxon>Bacteria</taxon>
        <taxon>Pseudomonadati</taxon>
        <taxon>Pseudomonadota</taxon>
        <taxon>Betaproteobacteria</taxon>
        <taxon>Rhodocyclales</taxon>
        <taxon>Zoogloeaceae</taxon>
        <taxon>Uliginosibacterium</taxon>
    </lineage>
</organism>
<sequence>MPPKILLLEDRPTDAELVKVELIWGGITADLQRVDSQEAYEAALETFSPDIILSDFNVPGFSGLAALEIRNQKAPGTPFIFVTGSLGEELAVSTLRSGATDFVLKDRMARLPAAVTAAMESFARRGERDRMNLELLSERNLMQAVLDAAQAMIIVLDDSGHIMHINAAAERITHLPRATLVGMKFWDAMSQSEQVDTIRHEIHAALDLRHETPQRSWPMITPTERKIICSSSALAHDHRGERLVVCGIDITEQERAEQHAFFLGHFDPVTNLPNRMHFVQQLGEYCKQRAADATTVLVVMMIGVERVQDIGDSYGDAAINQVLTEVVQRLRVWQSHADLLARVADNSFALAFEVGRGPDLDMLAPHILEQLREQVSVGDSQWVLPVVHAGISLYPDNASEAGPLLKAAESALHCAPTDTDQIYAFYSPLLSDQIRERLLLESELREALKTDDQLILHYQPQVDIATGRTVGLEALVRWRHPRLDWLSPARFIPQAEACGLMVPLGRWVMRSACRQLSLWKAQGLSAPTVSVNLSAGQFSGPSLIDDVDTTLREFSVEPSLLELELTESASMRDPELSISIMEQLRGMGIKIAIDDFGTGYSNLSYLKRFPVDRLKLDQAFVRDIMTDADDLAISRAIVAMALQLRLEVVAEGVETREQLRMLANAGCRTVQGYLYSRPVAAEHCLPFMQTPFPIY</sequence>
<dbReference type="Gene3D" id="3.30.450.20">
    <property type="entry name" value="PAS domain"/>
    <property type="match status" value="1"/>
</dbReference>
<dbReference type="InterPro" id="IPR000160">
    <property type="entry name" value="GGDEF_dom"/>
</dbReference>
<protein>
    <submittedName>
        <fullName evidence="6">EAL domain-containing protein</fullName>
    </submittedName>
</protein>
<dbReference type="PANTHER" id="PTHR44757:SF2">
    <property type="entry name" value="BIOFILM ARCHITECTURE MAINTENANCE PROTEIN MBAA"/>
    <property type="match status" value="1"/>
</dbReference>
<dbReference type="InterPro" id="IPR001633">
    <property type="entry name" value="EAL_dom"/>
</dbReference>
<evidence type="ECO:0000313" key="7">
    <source>
        <dbReference type="Proteomes" id="UP001331561"/>
    </source>
</evidence>
<dbReference type="PROSITE" id="PS50887">
    <property type="entry name" value="GGDEF"/>
    <property type="match status" value="1"/>
</dbReference>
<dbReference type="PANTHER" id="PTHR44757">
    <property type="entry name" value="DIGUANYLATE CYCLASE DGCP"/>
    <property type="match status" value="1"/>
</dbReference>
<gene>
    <name evidence="6" type="ORF">VVD49_14285</name>
</gene>
<dbReference type="CDD" id="cd01949">
    <property type="entry name" value="GGDEF"/>
    <property type="match status" value="1"/>
</dbReference>
<dbReference type="InterPro" id="IPR029787">
    <property type="entry name" value="Nucleotide_cyclase"/>
</dbReference>
<dbReference type="Proteomes" id="UP001331561">
    <property type="component" value="Unassembled WGS sequence"/>
</dbReference>
<dbReference type="EMBL" id="JAYXHS010000002">
    <property type="protein sequence ID" value="MEC5386899.1"/>
    <property type="molecule type" value="Genomic_DNA"/>
</dbReference>
<proteinExistence type="predicted"/>
<dbReference type="InterPro" id="IPR000014">
    <property type="entry name" value="PAS"/>
</dbReference>
<evidence type="ECO:0000259" key="2">
    <source>
        <dbReference type="PROSITE" id="PS50110"/>
    </source>
</evidence>
<feature type="domain" description="GGDEF" evidence="5">
    <location>
        <begin position="295"/>
        <end position="428"/>
    </location>
</feature>
<dbReference type="SMART" id="SM00448">
    <property type="entry name" value="REC"/>
    <property type="match status" value="1"/>
</dbReference>
<dbReference type="Pfam" id="PF00563">
    <property type="entry name" value="EAL"/>
    <property type="match status" value="1"/>
</dbReference>
<dbReference type="Pfam" id="PF00072">
    <property type="entry name" value="Response_reg"/>
    <property type="match status" value="1"/>
</dbReference>
<dbReference type="PROSITE" id="PS50883">
    <property type="entry name" value="EAL"/>
    <property type="match status" value="1"/>
</dbReference>
<name>A0ABU6K5I9_9RHOO</name>
<dbReference type="CDD" id="cd01948">
    <property type="entry name" value="EAL"/>
    <property type="match status" value="1"/>
</dbReference>
<dbReference type="PROSITE" id="PS50110">
    <property type="entry name" value="RESPONSE_REGULATORY"/>
    <property type="match status" value="1"/>
</dbReference>
<dbReference type="SUPFAM" id="SSF141868">
    <property type="entry name" value="EAL domain-like"/>
    <property type="match status" value="1"/>
</dbReference>
<dbReference type="SUPFAM" id="SSF55785">
    <property type="entry name" value="PYP-like sensor domain (PAS domain)"/>
    <property type="match status" value="1"/>
</dbReference>
<evidence type="ECO:0000313" key="6">
    <source>
        <dbReference type="EMBL" id="MEC5386899.1"/>
    </source>
</evidence>
<evidence type="ECO:0000259" key="4">
    <source>
        <dbReference type="PROSITE" id="PS50883"/>
    </source>
</evidence>